<keyword evidence="4 6" id="KW-0472">Membrane</keyword>
<evidence type="ECO:0000256" key="1">
    <source>
        <dbReference type="ARBA" id="ARBA00004167"/>
    </source>
</evidence>
<dbReference type="EMBL" id="CAUWAG010000018">
    <property type="protein sequence ID" value="CAJ2511500.1"/>
    <property type="molecule type" value="Genomic_DNA"/>
</dbReference>
<evidence type="ECO:0000256" key="6">
    <source>
        <dbReference type="SAM" id="Phobius"/>
    </source>
</evidence>
<dbReference type="GO" id="GO:0071944">
    <property type="term" value="C:cell periphery"/>
    <property type="evidence" value="ECO:0007669"/>
    <property type="project" value="UniProtKB-ARBA"/>
</dbReference>
<feature type="compositionally biased region" description="Low complexity" evidence="5">
    <location>
        <begin position="270"/>
        <end position="291"/>
    </location>
</feature>
<keyword evidence="3 6" id="KW-1133">Transmembrane helix</keyword>
<evidence type="ECO:0000313" key="8">
    <source>
        <dbReference type="Proteomes" id="UP001295740"/>
    </source>
</evidence>
<gene>
    <name evidence="7" type="ORF">KHLLAP_LOCUS11968</name>
</gene>
<dbReference type="PANTHER" id="PTHR15549">
    <property type="entry name" value="PAIRED IMMUNOGLOBULIN-LIKE TYPE 2 RECEPTOR"/>
    <property type="match status" value="1"/>
</dbReference>
<proteinExistence type="predicted"/>
<feature type="transmembrane region" description="Helical" evidence="6">
    <location>
        <begin position="302"/>
        <end position="325"/>
    </location>
</feature>
<keyword evidence="8" id="KW-1185">Reference proteome</keyword>
<comment type="caution">
    <text evidence="7">The sequence shown here is derived from an EMBL/GenBank/DDBJ whole genome shotgun (WGS) entry which is preliminary data.</text>
</comment>
<dbReference type="Proteomes" id="UP001295740">
    <property type="component" value="Unassembled WGS sequence"/>
</dbReference>
<evidence type="ECO:0000256" key="3">
    <source>
        <dbReference type="ARBA" id="ARBA00022989"/>
    </source>
</evidence>
<feature type="region of interest" description="Disordered" evidence="5">
    <location>
        <begin position="237"/>
        <end position="297"/>
    </location>
</feature>
<name>A0AAI8VVH3_9PEZI</name>
<organism evidence="7 8">
    <name type="scientific">Anthostomella pinea</name>
    <dbReference type="NCBI Taxonomy" id="933095"/>
    <lineage>
        <taxon>Eukaryota</taxon>
        <taxon>Fungi</taxon>
        <taxon>Dikarya</taxon>
        <taxon>Ascomycota</taxon>
        <taxon>Pezizomycotina</taxon>
        <taxon>Sordariomycetes</taxon>
        <taxon>Xylariomycetidae</taxon>
        <taxon>Xylariales</taxon>
        <taxon>Xylariaceae</taxon>
        <taxon>Anthostomella</taxon>
    </lineage>
</organism>
<accession>A0AAI8VVH3</accession>
<dbReference type="GO" id="GO:0016020">
    <property type="term" value="C:membrane"/>
    <property type="evidence" value="ECO:0007669"/>
    <property type="project" value="UniProtKB-SubCell"/>
</dbReference>
<feature type="compositionally biased region" description="Low complexity" evidence="5">
    <location>
        <begin position="238"/>
        <end position="251"/>
    </location>
</feature>
<dbReference type="InterPro" id="IPR051694">
    <property type="entry name" value="Immunoregulatory_rcpt-like"/>
</dbReference>
<evidence type="ECO:0000256" key="5">
    <source>
        <dbReference type="SAM" id="MobiDB-lite"/>
    </source>
</evidence>
<reference evidence="7" key="1">
    <citation type="submission" date="2023-10" db="EMBL/GenBank/DDBJ databases">
        <authorList>
            <person name="Hackl T."/>
        </authorList>
    </citation>
    <scope>NUCLEOTIDE SEQUENCE</scope>
</reference>
<feature type="region of interest" description="Disordered" evidence="5">
    <location>
        <begin position="339"/>
        <end position="403"/>
    </location>
</feature>
<feature type="compositionally biased region" description="Basic and acidic residues" evidence="5">
    <location>
        <begin position="374"/>
        <end position="387"/>
    </location>
</feature>
<feature type="compositionally biased region" description="Polar residues" evidence="5">
    <location>
        <begin position="252"/>
        <end position="269"/>
    </location>
</feature>
<evidence type="ECO:0000313" key="7">
    <source>
        <dbReference type="EMBL" id="CAJ2511500.1"/>
    </source>
</evidence>
<evidence type="ECO:0000256" key="4">
    <source>
        <dbReference type="ARBA" id="ARBA00023136"/>
    </source>
</evidence>
<comment type="subcellular location">
    <subcellularLocation>
        <location evidence="1">Membrane</location>
        <topology evidence="1">Single-pass membrane protein</topology>
    </subcellularLocation>
</comment>
<feature type="compositionally biased region" description="Polar residues" evidence="5">
    <location>
        <begin position="362"/>
        <end position="373"/>
    </location>
</feature>
<evidence type="ECO:0000256" key="2">
    <source>
        <dbReference type="ARBA" id="ARBA00022692"/>
    </source>
</evidence>
<dbReference type="AlphaFoldDB" id="A0AAI8VVH3"/>
<sequence length="433" mass="45660">MATVTGRATLDKASLTVSKSLANELTLPPQTTPFVPPPGCELSVYCYAYYHLAYVQATSTSKHALSGEECQAIHKFKESKTEYIGHNTACFPDGYASLFPDQSGEPVSGMGDATNDAALATAAYEGTACIADWTAACTTAVTQQGQAYSQAWCCPPGGWACTSRLGYPGETVEERLCISTLTEATDIFMSWDPPYTDETRSQHFTWTAAITSEPAQFGLSVYHRVFPLQLTLAPTVKASSTATPTTTTTASFSEMSGTTRVGSLSSDVPTTAMVTTGTTSGPPTATSSETTKSNDPTLSTGALAGIAAGGLVFVIGLFVLFFFLYRRRKKRLTLAARGYSPQPEHHRGADTFGGGKPELDGTATSASEGAQRQSELDAGGRQERHLPELGGSCGTASAGVGSPVSELSPTTTVGGMMYPLPEVRQKLMFEMQA</sequence>
<dbReference type="PANTHER" id="PTHR15549:SF30">
    <property type="entry name" value="MID2 DOMAIN-CONTAINING PROTEIN"/>
    <property type="match status" value="1"/>
</dbReference>
<keyword evidence="2 6" id="KW-0812">Transmembrane</keyword>
<protein>
    <submittedName>
        <fullName evidence="7">Uu.00g071250.m01.CDS01</fullName>
    </submittedName>
</protein>